<evidence type="ECO:0000256" key="2">
    <source>
        <dbReference type="ARBA" id="ARBA00048488"/>
    </source>
</evidence>
<dbReference type="Gene3D" id="2.170.150.20">
    <property type="entry name" value="Peptide methionine sulfoxide reductase"/>
    <property type="match status" value="1"/>
</dbReference>
<keyword evidence="1 3" id="KW-0560">Oxidoreductase</keyword>
<comment type="caution">
    <text evidence="3">Lacks conserved residue(s) required for the propagation of feature annotation.</text>
</comment>
<dbReference type="Proteomes" id="UP001162734">
    <property type="component" value="Chromosome"/>
</dbReference>
<evidence type="ECO:0000259" key="5">
    <source>
        <dbReference type="PROSITE" id="PS51790"/>
    </source>
</evidence>
<reference evidence="7" key="1">
    <citation type="journal article" date="2022" name="Int. J. Syst. Evol. Microbiol.">
        <title>Anaeromyxobacter oryzae sp. nov., Anaeromyxobacter diazotrophicus sp. nov. and Anaeromyxobacter paludicola sp. nov., isolated from paddy soils.</title>
        <authorList>
            <person name="Itoh H."/>
            <person name="Xu Z."/>
            <person name="Mise K."/>
            <person name="Masuda Y."/>
            <person name="Ushijima N."/>
            <person name="Hayakawa C."/>
            <person name="Shiratori Y."/>
            <person name="Senoo K."/>
        </authorList>
    </citation>
    <scope>NUCLEOTIDE SEQUENCE [LARGE SCALE GENOMIC DNA]</scope>
    <source>
        <strain evidence="7">Red630</strain>
    </source>
</reference>
<name>A0ABM7XFW5_9BACT</name>
<dbReference type="NCBIfam" id="TIGR00357">
    <property type="entry name" value="peptide-methionine (R)-S-oxide reductase MsrB"/>
    <property type="match status" value="1"/>
</dbReference>
<dbReference type="EC" id="1.8.4.12" evidence="3"/>
<dbReference type="InterPro" id="IPR002579">
    <property type="entry name" value="Met_Sox_Rdtase_MsrB_dom"/>
</dbReference>
<evidence type="ECO:0000313" key="6">
    <source>
        <dbReference type="EMBL" id="BDG10792.1"/>
    </source>
</evidence>
<dbReference type="InterPro" id="IPR011057">
    <property type="entry name" value="Mss4-like_sf"/>
</dbReference>
<dbReference type="EMBL" id="AP025592">
    <property type="protein sequence ID" value="BDG10792.1"/>
    <property type="molecule type" value="Genomic_DNA"/>
</dbReference>
<comment type="similarity">
    <text evidence="3">Belongs to the MsrB Met sulfoxide reductase family.</text>
</comment>
<evidence type="ECO:0000256" key="3">
    <source>
        <dbReference type="HAMAP-Rule" id="MF_01400"/>
    </source>
</evidence>
<accession>A0ABM7XFW5</accession>
<dbReference type="PANTHER" id="PTHR10173">
    <property type="entry name" value="METHIONINE SULFOXIDE REDUCTASE"/>
    <property type="match status" value="1"/>
</dbReference>
<feature type="signal peptide" evidence="4">
    <location>
        <begin position="1"/>
        <end position="25"/>
    </location>
</feature>
<evidence type="ECO:0000313" key="7">
    <source>
        <dbReference type="Proteomes" id="UP001162734"/>
    </source>
</evidence>
<gene>
    <name evidence="3" type="primary">msrB</name>
    <name evidence="6" type="ORF">AMPC_39050</name>
</gene>
<protein>
    <recommendedName>
        <fullName evidence="3">Peptide methionine sulfoxide reductase MsrB</fullName>
        <ecNumber evidence="3">1.8.4.12</ecNumber>
    </recommendedName>
    <alternativeName>
        <fullName evidence="3">Peptide-methionine (R)-S-oxide reductase</fullName>
    </alternativeName>
</protein>
<feature type="domain" description="MsrB" evidence="5">
    <location>
        <begin position="48"/>
        <end position="170"/>
    </location>
</feature>
<keyword evidence="4" id="KW-0732">Signal</keyword>
<dbReference type="InterPro" id="IPR028427">
    <property type="entry name" value="Met_Sox_Rdtase_MsrB"/>
</dbReference>
<comment type="catalytic activity">
    <reaction evidence="2 3">
        <text>L-methionyl-[protein] + [thioredoxin]-disulfide + H2O = L-methionyl-(R)-S-oxide-[protein] + [thioredoxin]-dithiol</text>
        <dbReference type="Rhea" id="RHEA:24164"/>
        <dbReference type="Rhea" id="RHEA-COMP:10698"/>
        <dbReference type="Rhea" id="RHEA-COMP:10700"/>
        <dbReference type="Rhea" id="RHEA-COMP:12313"/>
        <dbReference type="Rhea" id="RHEA-COMP:12314"/>
        <dbReference type="ChEBI" id="CHEBI:15377"/>
        <dbReference type="ChEBI" id="CHEBI:16044"/>
        <dbReference type="ChEBI" id="CHEBI:29950"/>
        <dbReference type="ChEBI" id="CHEBI:45764"/>
        <dbReference type="ChEBI" id="CHEBI:50058"/>
        <dbReference type="EC" id="1.8.4.12"/>
    </reaction>
</comment>
<dbReference type="RefSeq" id="WP_248343350.1">
    <property type="nucleotide sequence ID" value="NZ_AP025592.1"/>
</dbReference>
<organism evidence="6 7">
    <name type="scientific">Anaeromyxobacter paludicola</name>
    <dbReference type="NCBI Taxonomy" id="2918171"/>
    <lineage>
        <taxon>Bacteria</taxon>
        <taxon>Pseudomonadati</taxon>
        <taxon>Myxococcota</taxon>
        <taxon>Myxococcia</taxon>
        <taxon>Myxococcales</taxon>
        <taxon>Cystobacterineae</taxon>
        <taxon>Anaeromyxobacteraceae</taxon>
        <taxon>Anaeromyxobacter</taxon>
    </lineage>
</organism>
<dbReference type="HAMAP" id="MF_01400">
    <property type="entry name" value="MsrB"/>
    <property type="match status" value="1"/>
</dbReference>
<proteinExistence type="inferred from homology"/>
<sequence length="196" mass="21922">MRKRKGLLGVWFGVVWLAWPAASLAAGNGPGGVEQEHTSMRSYVKPSDAQLRERLTPEQYRVTRQEGTEPAFRNAYWNEHRAGIYVDVVSGEPLFSSLDKFDSGTGWPSFTRPLEPDALTTRSDRQFLMTRTEVRSRLADSHLGHVFDDGPPPTGLRFCINSAALRFVPAERLAQEGYGQYARLFEATAQGGRVHP</sequence>
<dbReference type="SUPFAM" id="SSF51316">
    <property type="entry name" value="Mss4-like"/>
    <property type="match status" value="1"/>
</dbReference>
<feature type="active site" description="Nucleophile" evidence="3">
    <location>
        <position position="159"/>
    </location>
</feature>
<dbReference type="Pfam" id="PF01641">
    <property type="entry name" value="SelR"/>
    <property type="match status" value="1"/>
</dbReference>
<evidence type="ECO:0000256" key="1">
    <source>
        <dbReference type="ARBA" id="ARBA00023002"/>
    </source>
</evidence>
<dbReference type="PROSITE" id="PS51790">
    <property type="entry name" value="MSRB"/>
    <property type="match status" value="1"/>
</dbReference>
<dbReference type="PANTHER" id="PTHR10173:SF59">
    <property type="entry name" value="PEPTIDE METHIONINE SULFOXIDE REDUCTASE MSRA_MSRB"/>
    <property type="match status" value="1"/>
</dbReference>
<evidence type="ECO:0000256" key="4">
    <source>
        <dbReference type="SAM" id="SignalP"/>
    </source>
</evidence>
<feature type="chain" id="PRO_5045036777" description="Peptide methionine sulfoxide reductase MsrB" evidence="4">
    <location>
        <begin position="26"/>
        <end position="196"/>
    </location>
</feature>
<keyword evidence="7" id="KW-1185">Reference proteome</keyword>